<keyword evidence="9" id="KW-1185">Reference proteome</keyword>
<dbReference type="AlphaFoldDB" id="A0A2H3JKJ0"/>
<keyword evidence="6" id="KW-0560">Oxidoreductase</keyword>
<evidence type="ECO:0000256" key="3">
    <source>
        <dbReference type="ARBA" id="ARBA00022630"/>
    </source>
</evidence>
<dbReference type="SUPFAM" id="SSF51905">
    <property type="entry name" value="FAD/NAD(P)-binding domain"/>
    <property type="match status" value="2"/>
</dbReference>
<feature type="chain" id="PRO_5013937721" evidence="7">
    <location>
        <begin position="18"/>
        <end position="553"/>
    </location>
</feature>
<dbReference type="OMA" id="RLNAPRD"/>
<sequence length="553" mass="62494">MVNILQLVFSVVSLVSFWRRPEDVFESLHDGYAHLAVDPSPEVTKSIAIVGAGSAGLGALKALLDLPEEVREGWEIVLYEARRDVGGLWLADPPGYEPTPPNVPETPMYPRVHTNTPHTTMTYPHFPFRPGTPLYPSWEHVQTYHADYAAHYNLTPYINLNHTVVFAKWHSHDGTGDWHVETHAQHGNPGGEVVIRRTFDHLVVAVGHNRFPHIPTWEGTDGWLTNTPADSPTREIVHSVYYREPAKYANMTVIMVGSGTSARDIAQQIEPLARVVYQSVKDGKPTAPDTTVIPKPAISYFTNDSIVFEDGTALYDVDAVILATGYDLRVPFLSEPQSSVMLTDASPDVNCTTAPTLTDNLRYIFPLYQQIFNLAPTMPPTALTFVGLPMLTSQSPTDYAQGLLISHAFANESLLPSREEMLQNTVEREEALRAKGVDPYYDGHRMVLSDTEPNEYQDNLIEYLKQQGAIPDDGQRYVEEWRWFARANAPLLVRAWKRVQKLEEEDEWIAGIETEEEWADLMVRLAHWQSEWEREHPSRLDSSDIVPNEWLYG</sequence>
<dbReference type="FunFam" id="3.50.50.60:FF:000023">
    <property type="entry name" value="Dimethylaniline monooxygenase [N-oxide-forming]"/>
    <property type="match status" value="1"/>
</dbReference>
<name>A0A2H3JKJ0_WOLCO</name>
<evidence type="ECO:0000313" key="9">
    <source>
        <dbReference type="Proteomes" id="UP000218811"/>
    </source>
</evidence>
<organism evidence="8 9">
    <name type="scientific">Wolfiporia cocos (strain MD-104)</name>
    <name type="common">Brown rot fungus</name>
    <dbReference type="NCBI Taxonomy" id="742152"/>
    <lineage>
        <taxon>Eukaryota</taxon>
        <taxon>Fungi</taxon>
        <taxon>Dikarya</taxon>
        <taxon>Basidiomycota</taxon>
        <taxon>Agaricomycotina</taxon>
        <taxon>Agaricomycetes</taxon>
        <taxon>Polyporales</taxon>
        <taxon>Phaeolaceae</taxon>
        <taxon>Wolfiporia</taxon>
    </lineage>
</organism>
<proteinExistence type="inferred from homology"/>
<evidence type="ECO:0000256" key="5">
    <source>
        <dbReference type="ARBA" id="ARBA00022857"/>
    </source>
</evidence>
<dbReference type="OrthoDB" id="66881at2759"/>
<dbReference type="EMBL" id="KB468053">
    <property type="protein sequence ID" value="PCH40373.1"/>
    <property type="molecule type" value="Genomic_DNA"/>
</dbReference>
<dbReference type="PANTHER" id="PTHR23023">
    <property type="entry name" value="DIMETHYLANILINE MONOOXYGENASE"/>
    <property type="match status" value="1"/>
</dbReference>
<evidence type="ECO:0000256" key="2">
    <source>
        <dbReference type="ARBA" id="ARBA00009183"/>
    </source>
</evidence>
<gene>
    <name evidence="8" type="ORF">WOLCODRAFT_117163</name>
</gene>
<keyword evidence="4" id="KW-0274">FAD</keyword>
<comment type="cofactor">
    <cofactor evidence="1">
        <name>FAD</name>
        <dbReference type="ChEBI" id="CHEBI:57692"/>
    </cofactor>
</comment>
<dbReference type="GO" id="GO:0004499">
    <property type="term" value="F:N,N-dimethylaniline monooxygenase activity"/>
    <property type="evidence" value="ECO:0007669"/>
    <property type="project" value="InterPro"/>
</dbReference>
<keyword evidence="3" id="KW-0285">Flavoprotein</keyword>
<dbReference type="Gene3D" id="3.50.50.60">
    <property type="entry name" value="FAD/NAD(P)-binding domain"/>
    <property type="match status" value="2"/>
</dbReference>
<protein>
    <submittedName>
        <fullName evidence="8">FAD/NAD(P)-binding domain-containing protein</fullName>
    </submittedName>
</protein>
<accession>A0A2H3JKJ0</accession>
<evidence type="ECO:0000313" key="8">
    <source>
        <dbReference type="EMBL" id="PCH40373.1"/>
    </source>
</evidence>
<evidence type="ECO:0000256" key="4">
    <source>
        <dbReference type="ARBA" id="ARBA00022827"/>
    </source>
</evidence>
<dbReference type="InterPro" id="IPR020946">
    <property type="entry name" value="Flavin_mOase-like"/>
</dbReference>
<dbReference type="GO" id="GO:0050660">
    <property type="term" value="F:flavin adenine dinucleotide binding"/>
    <property type="evidence" value="ECO:0007669"/>
    <property type="project" value="InterPro"/>
</dbReference>
<dbReference type="InterPro" id="IPR036188">
    <property type="entry name" value="FAD/NAD-bd_sf"/>
</dbReference>
<comment type="similarity">
    <text evidence="2">Belongs to the FMO family.</text>
</comment>
<keyword evidence="5" id="KW-0521">NADP</keyword>
<dbReference type="STRING" id="742152.A0A2H3JKJ0"/>
<evidence type="ECO:0000256" key="7">
    <source>
        <dbReference type="SAM" id="SignalP"/>
    </source>
</evidence>
<dbReference type="GO" id="GO:0050661">
    <property type="term" value="F:NADP binding"/>
    <property type="evidence" value="ECO:0007669"/>
    <property type="project" value="InterPro"/>
</dbReference>
<evidence type="ECO:0000256" key="1">
    <source>
        <dbReference type="ARBA" id="ARBA00001974"/>
    </source>
</evidence>
<reference evidence="8 9" key="1">
    <citation type="journal article" date="2012" name="Science">
        <title>The Paleozoic origin of enzymatic lignin decomposition reconstructed from 31 fungal genomes.</title>
        <authorList>
            <person name="Floudas D."/>
            <person name="Binder M."/>
            <person name="Riley R."/>
            <person name="Barry K."/>
            <person name="Blanchette R.A."/>
            <person name="Henrissat B."/>
            <person name="Martinez A.T."/>
            <person name="Otillar R."/>
            <person name="Spatafora J.W."/>
            <person name="Yadav J.S."/>
            <person name="Aerts A."/>
            <person name="Benoit I."/>
            <person name="Boyd A."/>
            <person name="Carlson A."/>
            <person name="Copeland A."/>
            <person name="Coutinho P.M."/>
            <person name="de Vries R.P."/>
            <person name="Ferreira P."/>
            <person name="Findley K."/>
            <person name="Foster B."/>
            <person name="Gaskell J."/>
            <person name="Glotzer D."/>
            <person name="Gorecki P."/>
            <person name="Heitman J."/>
            <person name="Hesse C."/>
            <person name="Hori C."/>
            <person name="Igarashi K."/>
            <person name="Jurgens J.A."/>
            <person name="Kallen N."/>
            <person name="Kersten P."/>
            <person name="Kohler A."/>
            <person name="Kuees U."/>
            <person name="Kumar T.K.A."/>
            <person name="Kuo A."/>
            <person name="LaButti K."/>
            <person name="Larrondo L.F."/>
            <person name="Lindquist E."/>
            <person name="Ling A."/>
            <person name="Lombard V."/>
            <person name="Lucas S."/>
            <person name="Lundell T."/>
            <person name="Martin R."/>
            <person name="McLaughlin D.J."/>
            <person name="Morgenstern I."/>
            <person name="Morin E."/>
            <person name="Murat C."/>
            <person name="Nagy L.G."/>
            <person name="Nolan M."/>
            <person name="Ohm R.A."/>
            <person name="Patyshakuliyeva A."/>
            <person name="Rokas A."/>
            <person name="Ruiz-Duenas F.J."/>
            <person name="Sabat G."/>
            <person name="Salamov A."/>
            <person name="Samejima M."/>
            <person name="Schmutz J."/>
            <person name="Slot J.C."/>
            <person name="St John F."/>
            <person name="Stenlid J."/>
            <person name="Sun H."/>
            <person name="Sun S."/>
            <person name="Syed K."/>
            <person name="Tsang A."/>
            <person name="Wiebenga A."/>
            <person name="Young D."/>
            <person name="Pisabarro A."/>
            <person name="Eastwood D.C."/>
            <person name="Martin F."/>
            <person name="Cullen D."/>
            <person name="Grigoriev I.V."/>
            <person name="Hibbett D.S."/>
        </authorList>
    </citation>
    <scope>NUCLEOTIDE SEQUENCE [LARGE SCALE GENOMIC DNA]</scope>
    <source>
        <strain evidence="8 9">MD-104</strain>
    </source>
</reference>
<keyword evidence="7" id="KW-0732">Signal</keyword>
<dbReference type="Proteomes" id="UP000218811">
    <property type="component" value="Unassembled WGS sequence"/>
</dbReference>
<evidence type="ECO:0000256" key="6">
    <source>
        <dbReference type="ARBA" id="ARBA00023002"/>
    </source>
</evidence>
<dbReference type="InterPro" id="IPR050346">
    <property type="entry name" value="FMO-like"/>
</dbReference>
<feature type="signal peptide" evidence="7">
    <location>
        <begin position="1"/>
        <end position="17"/>
    </location>
</feature>
<dbReference type="Pfam" id="PF00743">
    <property type="entry name" value="FMO-like"/>
    <property type="match status" value="2"/>
</dbReference>